<comment type="caution">
    <text evidence="1">The sequence shown here is derived from an EMBL/GenBank/DDBJ whole genome shotgun (WGS) entry which is preliminary data.</text>
</comment>
<dbReference type="EMBL" id="JAGJRS010000021">
    <property type="protein sequence ID" value="MBP1474898.1"/>
    <property type="molecule type" value="Genomic_DNA"/>
</dbReference>
<dbReference type="RefSeq" id="WP_209620607.1">
    <property type="nucleotide sequence ID" value="NZ_JAGJRS010000021.1"/>
</dbReference>
<protein>
    <recommendedName>
        <fullName evidence="3">Band 7 domain-containing protein</fullName>
    </recommendedName>
</protein>
<organism evidence="1 2">
    <name type="scientific">Frateuria flava</name>
    <dbReference type="NCBI Taxonomy" id="2821489"/>
    <lineage>
        <taxon>Bacteria</taxon>
        <taxon>Pseudomonadati</taxon>
        <taxon>Pseudomonadota</taxon>
        <taxon>Gammaproteobacteria</taxon>
        <taxon>Lysobacterales</taxon>
        <taxon>Rhodanobacteraceae</taxon>
        <taxon>Frateuria</taxon>
    </lineage>
</organism>
<proteinExistence type="predicted"/>
<evidence type="ECO:0000313" key="2">
    <source>
        <dbReference type="Proteomes" id="UP000823790"/>
    </source>
</evidence>
<sequence>MIALLVSIALVCLVPAVLRRVPPGHVQVVHRRGRSRLLEPGLHLLWPGLDRAGHRIDLTGQILQFQDALGDARGVRGRVYWQVLEPERVDPVIEQAAQLIRTSALEALHGEPAPEPDQRALGSRLKRVLNGMLRERGLMVTRVELELA</sequence>
<reference evidence="1 2" key="1">
    <citation type="submission" date="2021-04" db="EMBL/GenBank/DDBJ databases">
        <authorList>
            <person name="Huq M.A."/>
        </authorList>
    </citation>
    <scope>NUCLEOTIDE SEQUENCE [LARGE SCALE GENOMIC DNA]</scope>
    <source>
        <strain evidence="1 2">MAH-13</strain>
    </source>
</reference>
<gene>
    <name evidence="1" type="ORF">J7I44_11360</name>
</gene>
<accession>A0ABS4DPN7</accession>
<name>A0ABS4DPN7_9GAMM</name>
<evidence type="ECO:0000313" key="1">
    <source>
        <dbReference type="EMBL" id="MBP1474898.1"/>
    </source>
</evidence>
<dbReference type="Proteomes" id="UP000823790">
    <property type="component" value="Unassembled WGS sequence"/>
</dbReference>
<keyword evidence="2" id="KW-1185">Reference proteome</keyword>
<evidence type="ECO:0008006" key="3">
    <source>
        <dbReference type="Google" id="ProtNLM"/>
    </source>
</evidence>